<evidence type="ECO:0000256" key="1">
    <source>
        <dbReference type="SAM" id="SignalP"/>
    </source>
</evidence>
<proteinExistence type="predicted"/>
<dbReference type="Proteomes" id="UP000241546">
    <property type="component" value="Unassembled WGS sequence"/>
</dbReference>
<reference evidence="4" key="1">
    <citation type="submission" date="2016-07" db="EMBL/GenBank/DDBJ databases">
        <title>Multiple horizontal gene transfer events from other fungi enriched the ability of initially mycotrophic Trichoderma (Ascomycota) to feed on dead plant biomass.</title>
        <authorList>
            <consortium name="DOE Joint Genome Institute"/>
            <person name="Atanasova L."/>
            <person name="Chenthamara K."/>
            <person name="Zhang J."/>
            <person name="Grujic M."/>
            <person name="Henrissat B."/>
            <person name="Kuo A."/>
            <person name="Aerts A."/>
            <person name="Salamov A."/>
            <person name="Lipzen A."/>
            <person name="Labutti K."/>
            <person name="Barry K."/>
            <person name="Miao Y."/>
            <person name="Rahimi M.J."/>
            <person name="Shen Q."/>
            <person name="Grigoriev I.V."/>
            <person name="Kubicek C.P."/>
            <person name="Druzhinina I.S."/>
        </authorList>
    </citation>
    <scope>NUCLEOTIDE SEQUENCE [LARGE SCALE GENOMIC DNA]</scope>
    <source>
        <strain evidence="4">TUCIM 6016</strain>
    </source>
</reference>
<gene>
    <name evidence="3" type="ORF">BBK36DRAFT_1187809</name>
</gene>
<feature type="signal peptide" evidence="1">
    <location>
        <begin position="1"/>
        <end position="16"/>
    </location>
</feature>
<evidence type="ECO:0000259" key="2">
    <source>
        <dbReference type="Pfam" id="PF25484"/>
    </source>
</evidence>
<organism evidence="3 4">
    <name type="scientific">Trichoderma citrinoviride</name>
    <dbReference type="NCBI Taxonomy" id="58853"/>
    <lineage>
        <taxon>Eukaryota</taxon>
        <taxon>Fungi</taxon>
        <taxon>Dikarya</taxon>
        <taxon>Ascomycota</taxon>
        <taxon>Pezizomycotina</taxon>
        <taxon>Sordariomycetes</taxon>
        <taxon>Hypocreomycetidae</taxon>
        <taxon>Hypocreales</taxon>
        <taxon>Hypocreaceae</taxon>
        <taxon>Trichoderma</taxon>
    </lineage>
</organism>
<evidence type="ECO:0000313" key="3">
    <source>
        <dbReference type="EMBL" id="PTB69615.1"/>
    </source>
</evidence>
<dbReference type="EMBL" id="KZ680208">
    <property type="protein sequence ID" value="PTB69615.1"/>
    <property type="molecule type" value="Genomic_DNA"/>
</dbReference>
<sequence length="237" mass="25028">MFAPAAILALAGAAAASPLAIVPSYPPTQQSTGFRLVVNVTDKALDFKPSIQNLYINTIHVGAGLNQVGLGSKDNNPSTWYLNGTLADSRFGDVDVTLITDQGTPLSPYGFSLVKDAGSSTLSTARADGGRGTTGISLSHFPEGYRYLEPETFVVCNESLAYYQGTHFLVLEQAATTISSTGQIEKNIPAGCAPVRLLPECATLEDLPAGSYSSHEFAIKSDCYPDVAAINWSQYGP</sequence>
<dbReference type="Pfam" id="PF25484">
    <property type="entry name" value="DUF7907"/>
    <property type="match status" value="1"/>
</dbReference>
<keyword evidence="4" id="KW-1185">Reference proteome</keyword>
<dbReference type="AlphaFoldDB" id="A0A2T4BJY1"/>
<dbReference type="InterPro" id="IPR057229">
    <property type="entry name" value="DUF7907"/>
</dbReference>
<keyword evidence="1" id="KW-0732">Signal</keyword>
<name>A0A2T4BJY1_9HYPO</name>
<feature type="domain" description="DUF7907" evidence="2">
    <location>
        <begin position="31"/>
        <end position="201"/>
    </location>
</feature>
<feature type="chain" id="PRO_5015592162" description="DUF7907 domain-containing protein" evidence="1">
    <location>
        <begin position="17"/>
        <end position="237"/>
    </location>
</feature>
<dbReference type="RefSeq" id="XP_024752935.1">
    <property type="nucleotide sequence ID" value="XM_024896551.1"/>
</dbReference>
<evidence type="ECO:0000313" key="4">
    <source>
        <dbReference type="Proteomes" id="UP000241546"/>
    </source>
</evidence>
<accession>A0A2T4BJY1</accession>
<dbReference type="GeneID" id="36604669"/>
<dbReference type="OrthoDB" id="3518533at2759"/>
<protein>
    <recommendedName>
        <fullName evidence="2">DUF7907 domain-containing protein</fullName>
    </recommendedName>
</protein>